<dbReference type="InterPro" id="IPR020825">
    <property type="entry name" value="Phe-tRNA_synthase-like_B3/B4"/>
</dbReference>
<dbReference type="GO" id="GO:0006432">
    <property type="term" value="P:phenylalanyl-tRNA aminoacylation"/>
    <property type="evidence" value="ECO:0007669"/>
    <property type="project" value="InterPro"/>
</dbReference>
<comment type="caution">
    <text evidence="5">The sequence shown here is derived from an EMBL/GenBank/DDBJ whole genome shotgun (WGS) entry which is preliminary data.</text>
</comment>
<dbReference type="PANTHER" id="PTHR10947">
    <property type="entry name" value="PHENYLALANYL-TRNA SYNTHETASE BETA CHAIN AND LEUCINE-RICH REPEAT-CONTAINING PROTEIN 47"/>
    <property type="match status" value="1"/>
</dbReference>
<dbReference type="InterPro" id="IPR001611">
    <property type="entry name" value="Leu-rich_rpt"/>
</dbReference>
<dbReference type="SMART" id="SM00369">
    <property type="entry name" value="LRR_TYP"/>
    <property type="match status" value="4"/>
</dbReference>
<feature type="domain" description="B3/B4 tRNA-binding" evidence="4">
    <location>
        <begin position="296"/>
        <end position="472"/>
    </location>
</feature>
<dbReference type="GO" id="GO:0003723">
    <property type="term" value="F:RNA binding"/>
    <property type="evidence" value="ECO:0007669"/>
    <property type="project" value="InterPro"/>
</dbReference>
<sequence>MSWSEVQQAQEEKRCELILSGPVFAERIQKDGLDPGIFKVAHLNFLDMSKTQLKELSPDIGNLVNLTRMVISYNELTTLPSEIKNLKKLKFLDVSHNSLSELPSEMSTLTEIQSINVSSNELTTIPPLNDMVKLVTLNICYNKFTALPVSVCDAKLIHFTDLIANNNAIAEIPTEIECLTGLKVLNLGENDLKEVPGELGACTKIKELNLKGNKLKDKRLLKLVEQCHVKQQMEYIRSHCVKKNSESNKQGKSKKKTKQTKKVENEEVDELLDELRVLHVSEDTLKVVYTARVELVRPYIICCKVSDVDLSDPALFKKFITAQTKLHDGVCEKRTAATIATHDYSKIVGPLLYDAKLPQKIMIAPLGKKKEMSALELYAQLNEEADTLRKEKKKNTYSGIHKYLYLLKDKPIYPCLLDSTGSVVSFPPITNSEGTKISTDTKHIFLEVTGNNLNTCKKVMDTLLIEMLKLGLGGKSSEEGEQHRNILTVEQIKIVDEEGQMKVVYPSRTDIVAEGIMVTRA</sequence>
<protein>
    <recommendedName>
        <fullName evidence="4">B3/B4 tRNA-binding domain-containing protein</fullName>
    </recommendedName>
</protein>
<dbReference type="InterPro" id="IPR055414">
    <property type="entry name" value="LRR_R13L4/SHOC2-like"/>
</dbReference>
<dbReference type="PROSITE" id="PS51450">
    <property type="entry name" value="LRR"/>
    <property type="match status" value="1"/>
</dbReference>
<keyword evidence="2" id="KW-0677">Repeat</keyword>
<feature type="region of interest" description="Disordered" evidence="3">
    <location>
        <begin position="242"/>
        <end position="263"/>
    </location>
</feature>
<dbReference type="Gene3D" id="3.80.10.10">
    <property type="entry name" value="Ribonuclease Inhibitor"/>
    <property type="match status" value="1"/>
</dbReference>
<feature type="compositionally biased region" description="Basic residues" evidence="3">
    <location>
        <begin position="251"/>
        <end position="260"/>
    </location>
</feature>
<dbReference type="InterPro" id="IPR003591">
    <property type="entry name" value="Leu-rich_rpt_typical-subtyp"/>
</dbReference>
<keyword evidence="1" id="KW-0433">Leucine-rich repeat</keyword>
<dbReference type="AlphaFoldDB" id="A0AAV6TXW8"/>
<organism evidence="5 6">
    <name type="scientific">Oedothorax gibbosus</name>
    <dbReference type="NCBI Taxonomy" id="931172"/>
    <lineage>
        <taxon>Eukaryota</taxon>
        <taxon>Metazoa</taxon>
        <taxon>Ecdysozoa</taxon>
        <taxon>Arthropoda</taxon>
        <taxon>Chelicerata</taxon>
        <taxon>Arachnida</taxon>
        <taxon>Araneae</taxon>
        <taxon>Araneomorphae</taxon>
        <taxon>Entelegynae</taxon>
        <taxon>Araneoidea</taxon>
        <taxon>Linyphiidae</taxon>
        <taxon>Erigoninae</taxon>
        <taxon>Oedothorax</taxon>
    </lineage>
</organism>
<evidence type="ECO:0000256" key="2">
    <source>
        <dbReference type="ARBA" id="ARBA00022737"/>
    </source>
</evidence>
<proteinExistence type="predicted"/>
<gene>
    <name evidence="5" type="ORF">JTE90_021809</name>
</gene>
<evidence type="ECO:0000256" key="1">
    <source>
        <dbReference type="ARBA" id="ARBA00022614"/>
    </source>
</evidence>
<evidence type="ECO:0000313" key="5">
    <source>
        <dbReference type="EMBL" id="KAG8176518.1"/>
    </source>
</evidence>
<dbReference type="EMBL" id="JAFNEN010000871">
    <property type="protein sequence ID" value="KAG8176518.1"/>
    <property type="molecule type" value="Genomic_DNA"/>
</dbReference>
<dbReference type="PANTHER" id="PTHR10947:SF3">
    <property type="entry name" value="LEUCINE-RICH REPEAT-CONTAINING PROTEIN 47"/>
    <property type="match status" value="1"/>
</dbReference>
<evidence type="ECO:0000256" key="3">
    <source>
        <dbReference type="SAM" id="MobiDB-lite"/>
    </source>
</evidence>
<evidence type="ECO:0000313" key="6">
    <source>
        <dbReference type="Proteomes" id="UP000827092"/>
    </source>
</evidence>
<reference evidence="5 6" key="1">
    <citation type="journal article" date="2022" name="Nat. Ecol. Evol.">
        <title>A masculinizing supergene underlies an exaggerated male reproductive morph in a spider.</title>
        <authorList>
            <person name="Hendrickx F."/>
            <person name="De Corte Z."/>
            <person name="Sonet G."/>
            <person name="Van Belleghem S.M."/>
            <person name="Kostlbacher S."/>
            <person name="Vangestel C."/>
        </authorList>
    </citation>
    <scope>NUCLEOTIDE SEQUENCE [LARGE SCALE GENOMIC DNA]</scope>
    <source>
        <strain evidence="5">W744_W776</strain>
    </source>
</reference>
<keyword evidence="6" id="KW-1185">Reference proteome</keyword>
<dbReference type="InterPro" id="IPR005146">
    <property type="entry name" value="B3/B4_tRNA-bd"/>
</dbReference>
<dbReference type="GO" id="GO:0004826">
    <property type="term" value="F:phenylalanine-tRNA ligase activity"/>
    <property type="evidence" value="ECO:0007669"/>
    <property type="project" value="InterPro"/>
</dbReference>
<dbReference type="InterPro" id="IPR032675">
    <property type="entry name" value="LRR_dom_sf"/>
</dbReference>
<dbReference type="SUPFAM" id="SSF52058">
    <property type="entry name" value="L domain-like"/>
    <property type="match status" value="1"/>
</dbReference>
<dbReference type="InterPro" id="IPR045060">
    <property type="entry name" value="Phe-tRNA-ligase_IIc_bsu"/>
</dbReference>
<dbReference type="Gene3D" id="3.50.40.10">
    <property type="entry name" value="Phenylalanyl-trna Synthetase, Chain B, domain 3"/>
    <property type="match status" value="1"/>
</dbReference>
<dbReference type="Proteomes" id="UP000827092">
    <property type="component" value="Unassembled WGS sequence"/>
</dbReference>
<evidence type="ECO:0000259" key="4">
    <source>
        <dbReference type="SMART" id="SM00873"/>
    </source>
</evidence>
<dbReference type="Pfam" id="PF23598">
    <property type="entry name" value="LRR_14"/>
    <property type="match status" value="1"/>
</dbReference>
<accession>A0AAV6TXW8</accession>
<dbReference type="SMART" id="SM00364">
    <property type="entry name" value="LRR_BAC"/>
    <property type="match status" value="5"/>
</dbReference>
<name>A0AAV6TXW8_9ARAC</name>
<dbReference type="SMART" id="SM00873">
    <property type="entry name" value="B3_4"/>
    <property type="match status" value="1"/>
</dbReference>